<reference evidence="2" key="2">
    <citation type="submission" date="2020-05" db="UniProtKB">
        <authorList>
            <consortium name="EnsemblMetazoa"/>
        </authorList>
    </citation>
    <scope>IDENTIFICATION</scope>
    <source>
        <strain evidence="2">IAEA</strain>
    </source>
</reference>
<protein>
    <submittedName>
        <fullName evidence="2">Uncharacterized protein</fullName>
    </submittedName>
</protein>
<proteinExistence type="predicted"/>
<accession>A0A1A9WVD5</accession>
<dbReference type="Proteomes" id="UP000091820">
    <property type="component" value="Unassembled WGS sequence"/>
</dbReference>
<keyword evidence="3" id="KW-1185">Reference proteome</keyword>
<reference evidence="3" key="1">
    <citation type="submission" date="2014-03" db="EMBL/GenBank/DDBJ databases">
        <authorList>
            <person name="Aksoy S."/>
            <person name="Warren W."/>
            <person name="Wilson R.K."/>
        </authorList>
    </citation>
    <scope>NUCLEOTIDE SEQUENCE [LARGE SCALE GENOMIC DNA]</scope>
    <source>
        <strain evidence="3">IAEA</strain>
    </source>
</reference>
<evidence type="ECO:0000313" key="3">
    <source>
        <dbReference type="Proteomes" id="UP000091820"/>
    </source>
</evidence>
<organism evidence="2 3">
    <name type="scientific">Glossina brevipalpis</name>
    <dbReference type="NCBI Taxonomy" id="37001"/>
    <lineage>
        <taxon>Eukaryota</taxon>
        <taxon>Metazoa</taxon>
        <taxon>Ecdysozoa</taxon>
        <taxon>Arthropoda</taxon>
        <taxon>Hexapoda</taxon>
        <taxon>Insecta</taxon>
        <taxon>Pterygota</taxon>
        <taxon>Neoptera</taxon>
        <taxon>Endopterygota</taxon>
        <taxon>Diptera</taxon>
        <taxon>Brachycera</taxon>
        <taxon>Muscomorpha</taxon>
        <taxon>Hippoboscoidea</taxon>
        <taxon>Glossinidae</taxon>
        <taxon>Glossina</taxon>
    </lineage>
</organism>
<dbReference type="AlphaFoldDB" id="A0A1A9WVD5"/>
<sequence>MYYNGRNRDNPKVGVNLPYAGYSNVCRFLTITIIIRTKVITSVRCPLRSYKVPSSAMVFTIIFTISGVGNDDNDDNDDDDNDEIWLREKVFSFNFLTAEINDIIAQRMIHTRKGDDDGGDDGGGDGGGGDGGGGV</sequence>
<dbReference type="VEuPathDB" id="VectorBase:GBRI033865"/>
<name>A0A1A9WVD5_9MUSC</name>
<feature type="region of interest" description="Disordered" evidence="1">
    <location>
        <begin position="112"/>
        <end position="135"/>
    </location>
</feature>
<evidence type="ECO:0000256" key="1">
    <source>
        <dbReference type="SAM" id="MobiDB-lite"/>
    </source>
</evidence>
<dbReference type="EnsemblMetazoa" id="GBRI033865-RA">
    <property type="protein sequence ID" value="GBRI033865-PA"/>
    <property type="gene ID" value="GBRI033865"/>
</dbReference>
<feature type="compositionally biased region" description="Gly residues" evidence="1">
    <location>
        <begin position="124"/>
        <end position="135"/>
    </location>
</feature>
<evidence type="ECO:0000313" key="2">
    <source>
        <dbReference type="EnsemblMetazoa" id="GBRI033865-PA"/>
    </source>
</evidence>